<dbReference type="RefSeq" id="WP_087916627.1">
    <property type="nucleotide sequence ID" value="NZ_CP021780.1"/>
</dbReference>
<protein>
    <submittedName>
        <fullName evidence="1">Uncharacterized protein</fullName>
    </submittedName>
</protein>
<evidence type="ECO:0000313" key="2">
    <source>
        <dbReference type="Proteomes" id="UP000249890"/>
    </source>
</evidence>
<organism evidence="1 2">
    <name type="scientific">Paenibacillus donghaensis</name>
    <dbReference type="NCBI Taxonomy" id="414771"/>
    <lineage>
        <taxon>Bacteria</taxon>
        <taxon>Bacillati</taxon>
        <taxon>Bacillota</taxon>
        <taxon>Bacilli</taxon>
        <taxon>Bacillales</taxon>
        <taxon>Paenibacillaceae</taxon>
        <taxon>Paenibacillus</taxon>
    </lineage>
</organism>
<dbReference type="AlphaFoldDB" id="A0A2Z2KJW7"/>
<evidence type="ECO:0000313" key="1">
    <source>
        <dbReference type="EMBL" id="ASA22629.1"/>
    </source>
</evidence>
<dbReference type="EMBL" id="CP021780">
    <property type="protein sequence ID" value="ASA22629.1"/>
    <property type="molecule type" value="Genomic_DNA"/>
</dbReference>
<reference evidence="1 2" key="1">
    <citation type="submission" date="2017-06" db="EMBL/GenBank/DDBJ databases">
        <title>Complete genome sequence of Paenibacillus donghaensis KCTC 13049T isolated from East Sea sediment, South Korea.</title>
        <authorList>
            <person name="Jung B.K."/>
            <person name="Hong S.-J."/>
            <person name="Shin J.-H."/>
        </authorList>
    </citation>
    <scope>NUCLEOTIDE SEQUENCE [LARGE SCALE GENOMIC DNA]</scope>
    <source>
        <strain evidence="1 2">KCTC 13049</strain>
    </source>
</reference>
<dbReference type="Proteomes" id="UP000249890">
    <property type="component" value="Chromosome"/>
</dbReference>
<keyword evidence="2" id="KW-1185">Reference proteome</keyword>
<accession>A0A2Z2KJW7</accession>
<gene>
    <name evidence="1" type="ORF">B9T62_18655</name>
</gene>
<dbReference type="KEGG" id="pdh:B9T62_18655"/>
<sequence length="59" mass="7259">MIDKDYFAVYKNKVRDRYRFLKCNRSILTAEQIRKSMDKLGESVLLSEEIIKEREERRF</sequence>
<name>A0A2Z2KJW7_9BACL</name>
<proteinExistence type="predicted"/>